<keyword evidence="1" id="KW-0732">Signal</keyword>
<feature type="signal peptide" evidence="1">
    <location>
        <begin position="1"/>
        <end position="24"/>
    </location>
</feature>
<evidence type="ECO:0000313" key="2">
    <source>
        <dbReference type="EMBL" id="PKR80586.1"/>
    </source>
</evidence>
<feature type="chain" id="PRO_5014162564" description="Plasminogen-binding protein PgbA N-terminal domain-containing protein" evidence="1">
    <location>
        <begin position="25"/>
        <end position="258"/>
    </location>
</feature>
<evidence type="ECO:0008006" key="4">
    <source>
        <dbReference type="Google" id="ProtNLM"/>
    </source>
</evidence>
<dbReference type="EMBL" id="PJNI01000009">
    <property type="protein sequence ID" value="PKR80586.1"/>
    <property type="molecule type" value="Genomic_DNA"/>
</dbReference>
<evidence type="ECO:0000256" key="1">
    <source>
        <dbReference type="SAM" id="SignalP"/>
    </source>
</evidence>
<reference evidence="2 3" key="1">
    <citation type="submission" date="2017-12" db="EMBL/GenBank/DDBJ databases">
        <title>The draft genome sequence of Brumimicrobium saltpan LHR20.</title>
        <authorList>
            <person name="Do Z.-J."/>
            <person name="Luo H.-R."/>
        </authorList>
    </citation>
    <scope>NUCLEOTIDE SEQUENCE [LARGE SCALE GENOMIC DNA]</scope>
    <source>
        <strain evidence="2 3">LHR20</strain>
    </source>
</reference>
<dbReference type="Proteomes" id="UP000236654">
    <property type="component" value="Unassembled WGS sequence"/>
</dbReference>
<evidence type="ECO:0000313" key="3">
    <source>
        <dbReference type="Proteomes" id="UP000236654"/>
    </source>
</evidence>
<protein>
    <recommendedName>
        <fullName evidence="4">Plasminogen-binding protein PgbA N-terminal domain-containing protein</fullName>
    </recommendedName>
</protein>
<organism evidence="2 3">
    <name type="scientific">Brumimicrobium salinarum</name>
    <dbReference type="NCBI Taxonomy" id="2058658"/>
    <lineage>
        <taxon>Bacteria</taxon>
        <taxon>Pseudomonadati</taxon>
        <taxon>Bacteroidota</taxon>
        <taxon>Flavobacteriia</taxon>
        <taxon>Flavobacteriales</taxon>
        <taxon>Crocinitomicaceae</taxon>
        <taxon>Brumimicrobium</taxon>
    </lineage>
</organism>
<dbReference type="RefSeq" id="WP_101334756.1">
    <property type="nucleotide sequence ID" value="NZ_PJNI01000009.1"/>
</dbReference>
<name>A0A2I0R1Y9_9FLAO</name>
<proteinExistence type="predicted"/>
<dbReference type="AlphaFoldDB" id="A0A2I0R1Y9"/>
<comment type="caution">
    <text evidence="2">The sequence shown here is derived from an EMBL/GenBank/DDBJ whole genome shotgun (WGS) entry which is preliminary data.</text>
</comment>
<keyword evidence="3" id="KW-1185">Reference proteome</keyword>
<gene>
    <name evidence="2" type="ORF">CW751_09435</name>
</gene>
<sequence>MKTKLFTFIVLFAVGFLFSSAKPAKEEFKVIKVIGEILYQNSGKKMATGDVFATGTKLNFVTGNSRAAVISSAKGRFVLAPPSKKKTTNLVPAVNSISSRSGAIVNALDFAKHFEGDYLILNRVAVPVSPQKFPQNQDNFFFVSYTYEDEKIMKQLPVGDGKLILHRDHIFMIDGQPITPFNTKINLYYRNAETKENQSLASFYAVFPNQQLLKKEIQVILDEYQSFSKEKQYQQIKGYLNEFYGKPFDANLKSWLDW</sequence>
<dbReference type="OrthoDB" id="1467065at2"/>
<accession>A0A2I0R1Y9</accession>